<dbReference type="OrthoDB" id="4413570at2759"/>
<dbReference type="EMBL" id="KZ613468">
    <property type="protein sequence ID" value="PMD26163.1"/>
    <property type="molecule type" value="Genomic_DNA"/>
</dbReference>
<gene>
    <name evidence="1" type="ORF">NA56DRAFT_641682</name>
</gene>
<evidence type="ECO:0000313" key="2">
    <source>
        <dbReference type="Proteomes" id="UP000235672"/>
    </source>
</evidence>
<sequence length="429" mass="48979">MSIPPPTFLTLPLEIRLQIYANLYPSLCLRPPPSLLSGIASVCWQTRQEILPFVLQVPRYFWTVERLWDWTLQGEQRNLELVSEISVTFMEESFSKIWTLEQVRKAIDDDPVPYSGQWWELAYLMGLQPEIFKPAAVRRPLIKAFMTHVKSMNKKNNKGPKSAVVSTWEAFTLLSNLRSLGITFENPLRYATEGNPISYPHLLNAVHKQQIILEMISRTCPMIQTLIISRSSGLLDLSYLTEYHNLKHLNFNGRFKNSLESALQILRGLGHLDSLTLMHFPQTPIISSTKASSITPDIIAKMNPLRSLSLLHLTIERPTEVFTESLLQALACHNDSLRTLLIHVVHCVDGDLFQGLLNFISKSRITDLTILLRIPKHFGSLDVKSYFPDAIQKRHVDFVEAKPTAWQNFPQMSEVLVLDMRGSSCGLNY</sequence>
<protein>
    <submittedName>
        <fullName evidence="1">Uncharacterized protein</fullName>
    </submittedName>
</protein>
<evidence type="ECO:0000313" key="1">
    <source>
        <dbReference type="EMBL" id="PMD26163.1"/>
    </source>
</evidence>
<dbReference type="Proteomes" id="UP000235672">
    <property type="component" value="Unassembled WGS sequence"/>
</dbReference>
<proteinExistence type="predicted"/>
<dbReference type="AlphaFoldDB" id="A0A2J6QIT0"/>
<reference evidence="1 2" key="1">
    <citation type="submission" date="2016-05" db="EMBL/GenBank/DDBJ databases">
        <title>A degradative enzymes factory behind the ericoid mycorrhizal symbiosis.</title>
        <authorList>
            <consortium name="DOE Joint Genome Institute"/>
            <person name="Martino E."/>
            <person name="Morin E."/>
            <person name="Grelet G."/>
            <person name="Kuo A."/>
            <person name="Kohler A."/>
            <person name="Daghino S."/>
            <person name="Barry K."/>
            <person name="Choi C."/>
            <person name="Cichocki N."/>
            <person name="Clum A."/>
            <person name="Copeland A."/>
            <person name="Hainaut M."/>
            <person name="Haridas S."/>
            <person name="Labutti K."/>
            <person name="Lindquist E."/>
            <person name="Lipzen A."/>
            <person name="Khouja H.-R."/>
            <person name="Murat C."/>
            <person name="Ohm R."/>
            <person name="Olson A."/>
            <person name="Spatafora J."/>
            <person name="Veneault-Fourrey C."/>
            <person name="Henrissat B."/>
            <person name="Grigoriev I."/>
            <person name="Martin F."/>
            <person name="Perotto S."/>
        </authorList>
    </citation>
    <scope>NUCLEOTIDE SEQUENCE [LARGE SCALE GENOMIC DNA]</scope>
    <source>
        <strain evidence="1 2">UAMH 7357</strain>
    </source>
</reference>
<keyword evidence="2" id="KW-1185">Reference proteome</keyword>
<dbReference type="SUPFAM" id="SSF52047">
    <property type="entry name" value="RNI-like"/>
    <property type="match status" value="1"/>
</dbReference>
<name>A0A2J6QIT0_9HELO</name>
<organism evidence="1 2">
    <name type="scientific">Hyaloscypha hepaticicola</name>
    <dbReference type="NCBI Taxonomy" id="2082293"/>
    <lineage>
        <taxon>Eukaryota</taxon>
        <taxon>Fungi</taxon>
        <taxon>Dikarya</taxon>
        <taxon>Ascomycota</taxon>
        <taxon>Pezizomycotina</taxon>
        <taxon>Leotiomycetes</taxon>
        <taxon>Helotiales</taxon>
        <taxon>Hyaloscyphaceae</taxon>
        <taxon>Hyaloscypha</taxon>
    </lineage>
</organism>
<accession>A0A2J6QIT0</accession>